<evidence type="ECO:0000313" key="1">
    <source>
        <dbReference type="EMBL" id="AAZ96323.1"/>
    </source>
</evidence>
<evidence type="ECO:0000313" key="2">
    <source>
        <dbReference type="Proteomes" id="UP000008291"/>
    </source>
</evidence>
<dbReference type="HOGENOM" id="CLU_2453666_0_0_4"/>
<evidence type="ECO:0008006" key="3">
    <source>
        <dbReference type="Google" id="ProtNLM"/>
    </source>
</evidence>
<dbReference type="PROSITE" id="PS51257">
    <property type="entry name" value="PROKAR_LIPOPROTEIN"/>
    <property type="match status" value="1"/>
</dbReference>
<dbReference type="EMBL" id="CP000116">
    <property type="protein sequence ID" value="AAZ96323.1"/>
    <property type="molecule type" value="Genomic_DNA"/>
</dbReference>
<protein>
    <recommendedName>
        <fullName evidence="3">Lipoprotein</fullName>
    </recommendedName>
</protein>
<organism evidence="1 2">
    <name type="scientific">Thiobacillus denitrificans (strain ATCC 25259 / T1)</name>
    <dbReference type="NCBI Taxonomy" id="292415"/>
    <lineage>
        <taxon>Bacteria</taxon>
        <taxon>Pseudomonadati</taxon>
        <taxon>Pseudomonadota</taxon>
        <taxon>Betaproteobacteria</taxon>
        <taxon>Nitrosomonadales</taxon>
        <taxon>Thiobacillaceae</taxon>
        <taxon>Thiobacillus</taxon>
    </lineage>
</organism>
<accession>Q3SLT2</accession>
<keyword evidence="2" id="KW-1185">Reference proteome</keyword>
<name>Q3SLT2_THIDA</name>
<sequence>MEYVWKFIKVGIALFLIFLGASCTASRNINNHMRECGTELQLSERIRAKQFQTKEQIELEMKTCVEEKLGFPENIFSLWNPVHVKFNQQ</sequence>
<proteinExistence type="predicted"/>
<reference evidence="1 2" key="1">
    <citation type="journal article" date="2006" name="J. Bacteriol.">
        <title>The genome sequence of the obligately chemolithoautotrophic, facultatively anaerobic bacterium Thiobacillus denitrificans.</title>
        <authorList>
            <person name="Beller H.R."/>
            <person name="Chain P.S."/>
            <person name="Letain T.E."/>
            <person name="Chakicherla A."/>
            <person name="Larimer F.W."/>
            <person name="Richardson P.M."/>
            <person name="Coleman M.A."/>
            <person name="Wood A.P."/>
            <person name="Kelly D.P."/>
        </authorList>
    </citation>
    <scope>NUCLEOTIDE SEQUENCE [LARGE SCALE GENOMIC DNA]</scope>
    <source>
        <strain evidence="1 2">ATCC 25259</strain>
    </source>
</reference>
<dbReference type="Proteomes" id="UP000008291">
    <property type="component" value="Chromosome"/>
</dbReference>
<dbReference type="KEGG" id="tbd:Tbd_0370"/>
<dbReference type="AlphaFoldDB" id="Q3SLT2"/>
<dbReference type="STRING" id="292415.Tbd_0370"/>
<gene>
    <name evidence="1" type="ordered locus">Tbd_0370</name>
</gene>